<feature type="compositionally biased region" description="Basic and acidic residues" evidence="1">
    <location>
        <begin position="1"/>
        <end position="12"/>
    </location>
</feature>
<protein>
    <submittedName>
        <fullName evidence="2">Outer membrane protein NlpB, lipoprotein component of the protein assembly complex (Forms a complex with YaeT, YfiO, and YfgL) Lipoprotein-34</fullName>
    </submittedName>
</protein>
<name>A0A486XNN4_9GAMM</name>
<gene>
    <name evidence="2" type="ORF">BAL341_1617</name>
</gene>
<feature type="region of interest" description="Disordered" evidence="1">
    <location>
        <begin position="1"/>
        <end position="41"/>
    </location>
</feature>
<keyword evidence="2" id="KW-0449">Lipoprotein</keyword>
<dbReference type="Pfam" id="PF06804">
    <property type="entry name" value="Lipoprotein_18"/>
    <property type="match status" value="1"/>
</dbReference>
<dbReference type="Gene3D" id="3.30.310.170">
    <property type="entry name" value="Outer membrane protein assembly factor BamC"/>
    <property type="match status" value="1"/>
</dbReference>
<reference evidence="2" key="1">
    <citation type="submission" date="2019-04" db="EMBL/GenBank/DDBJ databases">
        <authorList>
            <person name="Brambilla D."/>
        </authorList>
    </citation>
    <scope>NUCLEOTIDE SEQUENCE</scope>
    <source>
        <strain evidence="2">BAL1</strain>
    </source>
</reference>
<dbReference type="InterPro" id="IPR010653">
    <property type="entry name" value="NlpB/DapX"/>
</dbReference>
<evidence type="ECO:0000313" key="2">
    <source>
        <dbReference type="EMBL" id="VHO03823.1"/>
    </source>
</evidence>
<sequence>MSTEQATDKSSESEFTALKVPAGLDKPAAPGQFDIPPANTPSVAAEIRSPALVLATAASSRVDEGEKLARVWFDRNDFTGDLLPFLQQILRKQFTEQGIELTQTDTQGLAYTTGWITRSEEEGFWFWQSSEKTAQARFKLVFEPRPHGRSVSLTVSMLEHQYFSEQGRLVGRAAQRQEVALLNQIIDRVGKEEIVIALANKSKVPDVSLEPGFDAAGNPVMLSSQSIDVVWSQLETVFDVLNFAVTDINRSVYTYYVSYEQPAQGFWGNLWGTEKPLVMPLAAGDYQWVLQRQGDGTALSLRDANGVVLAPQQVLDSYQPFVQAVQRAKVEL</sequence>
<dbReference type="InterPro" id="IPR042268">
    <property type="entry name" value="BamC_C"/>
</dbReference>
<proteinExistence type="predicted"/>
<dbReference type="EMBL" id="CAAJGR010000087">
    <property type="protein sequence ID" value="VHO03823.1"/>
    <property type="molecule type" value="Genomic_DNA"/>
</dbReference>
<organism evidence="2">
    <name type="scientific">Rheinheimera sp. BAL341</name>
    <dbReference type="NCBI Taxonomy" id="1708203"/>
    <lineage>
        <taxon>Bacteria</taxon>
        <taxon>Pseudomonadati</taxon>
        <taxon>Pseudomonadota</taxon>
        <taxon>Gammaproteobacteria</taxon>
        <taxon>Chromatiales</taxon>
        <taxon>Chromatiaceae</taxon>
        <taxon>Rheinheimera</taxon>
    </lineage>
</organism>
<evidence type="ECO:0000256" key="1">
    <source>
        <dbReference type="SAM" id="MobiDB-lite"/>
    </source>
</evidence>
<dbReference type="Gene3D" id="3.30.530.50">
    <property type="match status" value="1"/>
</dbReference>
<accession>A0A486XNN4</accession>
<dbReference type="AlphaFoldDB" id="A0A486XNN4"/>